<dbReference type="KEGG" id="vg:4443095"/>
<dbReference type="InterPro" id="IPR037102">
    <property type="entry name" value="Znf_lg_T-Ag_D1_dom_sf"/>
</dbReference>
<evidence type="ECO:0000256" key="12">
    <source>
        <dbReference type="ARBA" id="ARBA00034617"/>
    </source>
</evidence>
<evidence type="ECO:0000256" key="11">
    <source>
        <dbReference type="ARBA" id="ARBA00023235"/>
    </source>
</evidence>
<evidence type="ECO:0000313" key="20">
    <source>
        <dbReference type="Proteomes" id="UP000140201"/>
    </source>
</evidence>
<keyword evidence="10 15" id="KW-0238">DNA-binding</keyword>
<gene>
    <name evidence="15 19" type="primary">E1</name>
</gene>
<feature type="compositionally biased region" description="Low complexity" evidence="17">
    <location>
        <begin position="137"/>
        <end position="153"/>
    </location>
</feature>
<reference evidence="19 20" key="1">
    <citation type="submission" date="2006-05" db="EMBL/GenBank/DDBJ databases">
        <title>Identification and characterization of a novel papillomavirus involved in skin carcinogenesis in Mastomys coucha.</title>
        <authorList>
            <person name="Nafz J."/>
            <person name="Ibberson M."/>
            <person name="Bravo I."/>
            <person name="Nindl I."/>
            <person name="Stockfleth E."/>
            <person name="Roesl F."/>
        </authorList>
    </citation>
    <scope>NUCLEOTIDE SEQUENCE [LARGE SCALE GENOMIC DNA]</scope>
    <source>
        <strain evidence="19">Mastomys coucha</strain>
    </source>
</reference>
<dbReference type="Pfam" id="PF00524">
    <property type="entry name" value="PPV_E1_N"/>
    <property type="match status" value="1"/>
</dbReference>
<keyword evidence="20" id="KW-1185">Reference proteome</keyword>
<evidence type="ECO:0000256" key="13">
    <source>
        <dbReference type="ARBA" id="ARBA00048988"/>
    </source>
</evidence>
<evidence type="ECO:0000313" key="19">
    <source>
        <dbReference type="EMBL" id="ABG56159.1"/>
    </source>
</evidence>
<dbReference type="RefSeq" id="YP_803390.1">
    <property type="nucleotide sequence ID" value="NC_008519.1"/>
</dbReference>
<evidence type="ECO:0000256" key="14">
    <source>
        <dbReference type="ARBA" id="ARBA00093297"/>
    </source>
</evidence>
<evidence type="ECO:0000256" key="15">
    <source>
        <dbReference type="HAMAP-Rule" id="MF_04000"/>
    </source>
</evidence>
<dbReference type="InterPro" id="IPR046832">
    <property type="entry name" value="PPV_E1_DBD"/>
</dbReference>
<comment type="PTM">
    <text evidence="15">Phosphorylated.</text>
</comment>
<dbReference type="GO" id="GO:0003677">
    <property type="term" value="F:DNA binding"/>
    <property type="evidence" value="ECO:0007669"/>
    <property type="project" value="UniProtKB-UniRule"/>
</dbReference>
<keyword evidence="15" id="KW-0832">Ubl conjugation</keyword>
<dbReference type="PROSITE" id="PS51206">
    <property type="entry name" value="SF3_HELICASE_1"/>
    <property type="match status" value="1"/>
</dbReference>
<evidence type="ECO:0000256" key="10">
    <source>
        <dbReference type="ARBA" id="ARBA00023125"/>
    </source>
</evidence>
<evidence type="ECO:0000256" key="17">
    <source>
        <dbReference type="SAM" id="MobiDB-lite"/>
    </source>
</evidence>
<dbReference type="Pfam" id="PF20450">
    <property type="entry name" value="PPV_E1_DBD"/>
    <property type="match status" value="1"/>
</dbReference>
<feature type="cross-link" description="Glycyl lysine isopeptide (Lys-Gly) (interchain with G-Cter in SUMO)" evidence="15">
    <location>
        <position position="520"/>
    </location>
</feature>
<dbReference type="InterPro" id="IPR014000">
    <property type="entry name" value="PPV_DNA_helicase_E1_N"/>
</dbReference>
<dbReference type="GO" id="GO:0043138">
    <property type="term" value="F:3'-5' DNA helicase activity"/>
    <property type="evidence" value="ECO:0007669"/>
    <property type="project" value="UniProtKB-UniRule"/>
</dbReference>
<evidence type="ECO:0000256" key="8">
    <source>
        <dbReference type="ARBA" id="ARBA00022806"/>
    </source>
</evidence>
<comment type="function">
    <text evidence="16">ATP-dependent DNA helicase required for initiation of viral DNA replication. It forms a complex with the viral E2 protein. The E1-E2 complex binds to the replication origin which contains binding sites for both proteins.</text>
</comment>
<keyword evidence="11 15" id="KW-0413">Isomerase</keyword>
<keyword evidence="7 15" id="KW-0378">Hydrolase</keyword>
<evidence type="ECO:0000256" key="6">
    <source>
        <dbReference type="ARBA" id="ARBA00022741"/>
    </source>
</evidence>
<comment type="subcellular location">
    <subcellularLocation>
        <location evidence="1 15">Host nucleus</location>
    </subcellularLocation>
</comment>
<feature type="domain" description="SF3 helicase" evidence="18">
    <location>
        <begin position="413"/>
        <end position="563"/>
    </location>
</feature>
<dbReference type="InterPro" id="IPR001177">
    <property type="entry name" value="PPV_DNA_helicase_E1_C"/>
</dbReference>
<dbReference type="Pfam" id="PF00519">
    <property type="entry name" value="PPV_E1_C"/>
    <property type="match status" value="1"/>
</dbReference>
<dbReference type="SUPFAM" id="SSF55464">
    <property type="entry name" value="Origin of replication-binding domain, RBD-like"/>
    <property type="match status" value="1"/>
</dbReference>
<comment type="catalytic activity">
    <reaction evidence="12 15">
        <text>Couples ATP hydrolysis with the unwinding of duplex DNA by translocating in the 3'-5' direction.</text>
        <dbReference type="EC" id="5.6.2.4"/>
    </reaction>
</comment>
<organism evidence="19 20">
    <name type="scientific">Mastomys coucha papillomavirus 2</name>
    <dbReference type="NCBI Taxonomy" id="392505"/>
    <lineage>
        <taxon>Viruses</taxon>
        <taxon>Monodnaviria</taxon>
        <taxon>Shotokuvirae</taxon>
        <taxon>Cossaviricota</taxon>
        <taxon>Papovaviricetes</taxon>
        <taxon>Zurhausenvirales</taxon>
        <taxon>Papillomaviridae</taxon>
        <taxon>Firstpapillomavirinae</taxon>
        <taxon>Pipapillomavirus</taxon>
        <taxon>Pipapillomavirus 2</taxon>
    </lineage>
</organism>
<dbReference type="GO" id="GO:0006260">
    <property type="term" value="P:DNA replication"/>
    <property type="evidence" value="ECO:0007669"/>
    <property type="project" value="UniProtKB-UniRule"/>
</dbReference>
<keyword evidence="8 15" id="KW-0347">Helicase</keyword>
<dbReference type="InterPro" id="IPR027417">
    <property type="entry name" value="P-loop_NTPase"/>
</dbReference>
<dbReference type="Gene3D" id="1.10.10.510">
    <property type="entry name" value="Zinc finger, large T-antigen D1 domain"/>
    <property type="match status" value="1"/>
</dbReference>
<dbReference type="SUPFAM" id="SSF52540">
    <property type="entry name" value="P-loop containing nucleoside triphosphate hydrolases"/>
    <property type="match status" value="1"/>
</dbReference>
<evidence type="ECO:0000259" key="18">
    <source>
        <dbReference type="PROSITE" id="PS51206"/>
    </source>
</evidence>
<dbReference type="EC" id="5.6.2.4" evidence="15 16"/>
<keyword evidence="15" id="KW-1017">Isopeptide bond</keyword>
<evidence type="ECO:0000256" key="7">
    <source>
        <dbReference type="ARBA" id="ARBA00022801"/>
    </source>
</evidence>
<evidence type="ECO:0000256" key="3">
    <source>
        <dbReference type="ARBA" id="ARBA00022553"/>
    </source>
</evidence>
<evidence type="ECO:0000256" key="2">
    <source>
        <dbReference type="ARBA" id="ARBA00022518"/>
    </source>
</evidence>
<feature type="binding site" evidence="15">
    <location>
        <begin position="439"/>
        <end position="446"/>
    </location>
    <ligand>
        <name>ATP</name>
        <dbReference type="ChEBI" id="CHEBI:30616"/>
    </ligand>
</feature>
<comment type="catalytic activity">
    <reaction evidence="13 15 16">
        <text>ATP + H2O = ADP + phosphate + H(+)</text>
        <dbReference type="Rhea" id="RHEA:13065"/>
        <dbReference type="ChEBI" id="CHEBI:15377"/>
        <dbReference type="ChEBI" id="CHEBI:15378"/>
        <dbReference type="ChEBI" id="CHEBI:30616"/>
        <dbReference type="ChEBI" id="CHEBI:43474"/>
        <dbReference type="ChEBI" id="CHEBI:456216"/>
        <dbReference type="EC" id="5.6.2.4"/>
    </reaction>
</comment>
<dbReference type="InterPro" id="IPR046935">
    <property type="entry name" value="PPV_E1_DBD_sf"/>
</dbReference>
<dbReference type="OrthoDB" id="4795at10239"/>
<comment type="function">
    <text evidence="14 15">ATP-dependent DNA 3'-5' helicase required for initiation of viral DNA replication. It forms a complex with the viral E2 protein. The E1-E2 complex binds to the replication origin which contains binding sites for both proteins. During the initial step, a dimer of E1 interacts with a dimer of protein E2 leading to a complex that binds the viral origin of replication with high specificity. Then, a second dimer of E1 displaces the E2 dimer in an ATP-dependent manner to form the E1 tetramer. Following this, two E1 monomers are added to each half of the site, which results in the formation of two E1 trimers on the viral ori. Subsequently, two hexamers will be created. The double hexamer acts as a bi-directional helicase machinery and unwinds the viral DNA and then recruits the host DNA polymerase to start replication.</text>
</comment>
<feature type="region of interest" description="Disordered" evidence="17">
    <location>
        <begin position="100"/>
        <end position="153"/>
    </location>
</feature>
<comment type="caution">
    <text evidence="15">Lacks conserved residue(s) required for the propagation of feature annotation.</text>
</comment>
<evidence type="ECO:0000256" key="1">
    <source>
        <dbReference type="ARBA" id="ARBA00004147"/>
    </source>
</evidence>
<dbReference type="InterPro" id="IPR014015">
    <property type="entry name" value="Helicase_SF3_DNA-vir"/>
</dbReference>
<feature type="modified residue" description="Phosphoserine; by host" evidence="15">
    <location>
        <position position="93"/>
    </location>
</feature>
<evidence type="ECO:0000256" key="4">
    <source>
        <dbReference type="ARBA" id="ARBA00022562"/>
    </source>
</evidence>
<dbReference type="Gene3D" id="3.40.1310.10">
    <property type="match status" value="1"/>
</dbReference>
<evidence type="ECO:0000256" key="5">
    <source>
        <dbReference type="ARBA" id="ARBA00022705"/>
    </source>
</evidence>
<dbReference type="Proteomes" id="UP000140201">
    <property type="component" value="Segment"/>
</dbReference>
<name>Q06RH3_9PAPI</name>
<dbReference type="GO" id="GO:0042025">
    <property type="term" value="C:host cell nucleus"/>
    <property type="evidence" value="ECO:0007669"/>
    <property type="project" value="UniProtKB-SubCell"/>
</dbReference>
<keyword evidence="3 15" id="KW-0597">Phosphoprotein</keyword>
<protein>
    <recommendedName>
        <fullName evidence="15 16">Replication protein E1</fullName>
        <ecNumber evidence="15 16">5.6.2.4</ecNumber>
    </recommendedName>
    <alternativeName>
        <fullName evidence="15">ATP-dependent helicase E1</fullName>
    </alternativeName>
    <alternativeName>
        <fullName evidence="15">DNA 3'-5' helicase E1</fullName>
    </alternativeName>
</protein>
<dbReference type="GO" id="GO:0005524">
    <property type="term" value="F:ATP binding"/>
    <property type="evidence" value="ECO:0007669"/>
    <property type="project" value="UniProtKB-UniRule"/>
</dbReference>
<feature type="region of interest" description="Disordered" evidence="17">
    <location>
        <begin position="586"/>
        <end position="614"/>
    </location>
</feature>
<feature type="short sequence motif" description="Nuclear localization signal" evidence="15">
    <location>
        <begin position="74"/>
        <end position="76"/>
    </location>
</feature>
<keyword evidence="2 15" id="KW-0244">Early protein</keyword>
<keyword evidence="4 15" id="KW-1048">Host nucleus</keyword>
<feature type="compositionally biased region" description="Polar residues" evidence="17">
    <location>
        <begin position="119"/>
        <end position="128"/>
    </location>
</feature>
<accession>Q06RH3</accession>
<dbReference type="GeneID" id="4443095"/>
<dbReference type="EMBL" id="DQ664501">
    <property type="protein sequence ID" value="ABG56159.1"/>
    <property type="molecule type" value="Genomic_DNA"/>
</dbReference>
<comment type="subunit">
    <text evidence="15">Can form hexamers. Interacts with E2 protein; this interaction increases E1 DNA binding specificity. Interacts with host DNA polymerase subunit POLA2. Interacts with host single stranded DNA-binding protein RPA1. Interacts with host TOP1; this interaction stimulates the enzymatic activity of TOP1.</text>
</comment>
<keyword evidence="6 15" id="KW-0547">Nucleotide-binding</keyword>
<dbReference type="HAMAP" id="MF_04000">
    <property type="entry name" value="PPV_E1"/>
    <property type="match status" value="1"/>
</dbReference>
<feature type="compositionally biased region" description="Basic and acidic residues" evidence="17">
    <location>
        <begin position="602"/>
        <end position="614"/>
    </location>
</feature>
<dbReference type="Gene3D" id="3.40.50.300">
    <property type="entry name" value="P-loop containing nucleotide triphosphate hydrolases"/>
    <property type="match status" value="1"/>
</dbReference>
<sequence>MDAVNKGTGWCFIEDEAECEDGSPLDNFEALFEQSTQGSFLDNEEVDEVDRGNHLALFTQQLFSEDDQHIAALKRKYAATPRKGNSLEIESLSPRLHSCSISPKGKQSRRRLFEDSGIGNETQNTTPETAEVPMCMSGSTDSGTTTTSGSLSSDDLLRMSNRVAASLARFKDAFSVSFSDLTRSFKSDKTCSVNWVTTVFGAREPLLEALLEVLKPQCDYFQTVTGYAGERRVDIILFEFKVGKSRNTLRKQMAAMLGLDEKLIMADPPNHRSTLAALFFYKKVLFGAAVSRYYGQTPAWIAQQTILEHQKAGAETFDFSKMVQWAYDNQLIEESEIAYRYACEAETDANAQAWLKCTNQVKHVRDCCAMVRLYKRQEMRDMTMAQWVRKCCDDCEGEGDWKTIAGFLRYQEVNMVLFLTALRHMFKGTPKKHCLVISGPPDTGKSYFCNSLNTFLHGRVISFMNSKSQFWLQPLVDAKMGFLDDATNACWTFMDIYMRNALDGNPMQVDMKHRAPLQLKLPPLLITTNVDVMHNDNYKYLHSRLQCFAFEKPMPLNNDGHPQFPLHAANWKSFFTRLAKQLGIEEEEGENELPGSSFRCSARTDTESIRERQY</sequence>
<keyword evidence="5 15" id="KW-0235">DNA replication</keyword>
<evidence type="ECO:0000256" key="9">
    <source>
        <dbReference type="ARBA" id="ARBA00022840"/>
    </source>
</evidence>
<evidence type="ECO:0000256" key="16">
    <source>
        <dbReference type="PIRNR" id="PIRNR003383"/>
    </source>
</evidence>
<dbReference type="GO" id="GO:0016887">
    <property type="term" value="F:ATP hydrolysis activity"/>
    <property type="evidence" value="ECO:0007669"/>
    <property type="project" value="RHEA"/>
</dbReference>
<dbReference type="InterPro" id="IPR016393">
    <property type="entry name" value="Rep_E1_papillomaV"/>
</dbReference>
<comment type="PTM">
    <text evidence="15">Sumoylated.</text>
</comment>
<comment type="similarity">
    <text evidence="15 16">Belongs to the papillomaviridae E1 protein family.</text>
</comment>
<dbReference type="PIRSF" id="PIRSF003383">
    <property type="entry name" value="Rep_E1_papillomaV"/>
    <property type="match status" value="1"/>
</dbReference>
<keyword evidence="9 15" id="KW-0067">ATP-binding</keyword>
<proteinExistence type="inferred from homology"/>